<name>X1DL75_9ZZZZ</name>
<reference evidence="1" key="1">
    <citation type="journal article" date="2014" name="Front. Microbiol.">
        <title>High frequency of phylogenetically diverse reductive dehalogenase-homologous genes in deep subseafloor sedimentary metagenomes.</title>
        <authorList>
            <person name="Kawai M."/>
            <person name="Futagami T."/>
            <person name="Toyoda A."/>
            <person name="Takaki Y."/>
            <person name="Nishi S."/>
            <person name="Hori S."/>
            <person name="Arai W."/>
            <person name="Tsubouchi T."/>
            <person name="Morono Y."/>
            <person name="Uchiyama I."/>
            <person name="Ito T."/>
            <person name="Fujiyama A."/>
            <person name="Inagaki F."/>
            <person name="Takami H."/>
        </authorList>
    </citation>
    <scope>NUCLEOTIDE SEQUENCE</scope>
    <source>
        <strain evidence="1">Expedition CK06-06</strain>
    </source>
</reference>
<gene>
    <name evidence="1" type="ORF">S01H4_37049</name>
</gene>
<dbReference type="EMBL" id="BART01019864">
    <property type="protein sequence ID" value="GAG97176.1"/>
    <property type="molecule type" value="Genomic_DNA"/>
</dbReference>
<proteinExistence type="predicted"/>
<sequence>THVFSYVKEIGYPAELPFKEVLFEAKYNNGATSVAGSIVPAGEVWEVNHIFLYVNDAGTLQLKKLIAGESMIFEQKEFCMWISWSGKILIPEGEKVYGTCSVSTNLVIRIYGVKRYSLEAAMASQKLRIDLIIPKDFDIQEPDAVKDPPM</sequence>
<feature type="non-terminal residue" evidence="1">
    <location>
        <position position="1"/>
    </location>
</feature>
<organism evidence="1">
    <name type="scientific">marine sediment metagenome</name>
    <dbReference type="NCBI Taxonomy" id="412755"/>
    <lineage>
        <taxon>unclassified sequences</taxon>
        <taxon>metagenomes</taxon>
        <taxon>ecological metagenomes</taxon>
    </lineage>
</organism>
<dbReference type="AlphaFoldDB" id="X1DL75"/>
<comment type="caution">
    <text evidence="1">The sequence shown here is derived from an EMBL/GenBank/DDBJ whole genome shotgun (WGS) entry which is preliminary data.</text>
</comment>
<protein>
    <submittedName>
        <fullName evidence="1">Uncharacterized protein</fullName>
    </submittedName>
</protein>
<evidence type="ECO:0000313" key="1">
    <source>
        <dbReference type="EMBL" id="GAG97176.1"/>
    </source>
</evidence>
<accession>X1DL75</accession>